<evidence type="ECO:0000256" key="1">
    <source>
        <dbReference type="ARBA" id="ARBA00004651"/>
    </source>
</evidence>
<feature type="transmembrane region" description="Helical" evidence="9">
    <location>
        <begin position="200"/>
        <end position="222"/>
    </location>
</feature>
<keyword evidence="3 9" id="KW-0813">Transport</keyword>
<proteinExistence type="inferred from homology"/>
<keyword evidence="14" id="KW-1185">Reference proteome</keyword>
<keyword evidence="7 9" id="KW-1133">Transmembrane helix</keyword>
<accession>A0A091BTR6</accession>
<dbReference type="InterPro" id="IPR035906">
    <property type="entry name" value="MetI-like_sf"/>
</dbReference>
<evidence type="ECO:0000256" key="4">
    <source>
        <dbReference type="ARBA" id="ARBA00022475"/>
    </source>
</evidence>
<dbReference type="GO" id="GO:0043190">
    <property type="term" value="C:ATP-binding cassette (ABC) transporter complex"/>
    <property type="evidence" value="ECO:0007669"/>
    <property type="project" value="InterPro"/>
</dbReference>
<evidence type="ECO:0000256" key="3">
    <source>
        <dbReference type="ARBA" id="ARBA00022448"/>
    </source>
</evidence>
<feature type="transmembrane region" description="Helical" evidence="9">
    <location>
        <begin position="67"/>
        <end position="90"/>
    </location>
</feature>
<evidence type="ECO:0000256" key="8">
    <source>
        <dbReference type="ARBA" id="ARBA00023136"/>
    </source>
</evidence>
<feature type="domain" description="ABC transmembrane type-1" evidence="10">
    <location>
        <begin position="31"/>
        <end position="222"/>
    </location>
</feature>
<evidence type="ECO:0000313" key="12">
    <source>
        <dbReference type="EMBL" id="SFL03493.1"/>
    </source>
</evidence>
<dbReference type="GO" id="GO:0022857">
    <property type="term" value="F:transmembrane transporter activity"/>
    <property type="evidence" value="ECO:0007669"/>
    <property type="project" value="InterPro"/>
</dbReference>
<evidence type="ECO:0000313" key="14">
    <source>
        <dbReference type="Proteomes" id="UP000182793"/>
    </source>
</evidence>
<dbReference type="InterPro" id="IPR000515">
    <property type="entry name" value="MetI-like"/>
</dbReference>
<dbReference type="SUPFAM" id="SSF161098">
    <property type="entry name" value="MetI-like"/>
    <property type="match status" value="1"/>
</dbReference>
<dbReference type="PANTHER" id="PTHR30614">
    <property type="entry name" value="MEMBRANE COMPONENT OF AMINO ACID ABC TRANSPORTER"/>
    <property type="match status" value="1"/>
</dbReference>
<evidence type="ECO:0000256" key="7">
    <source>
        <dbReference type="ARBA" id="ARBA00022989"/>
    </source>
</evidence>
<dbReference type="PANTHER" id="PTHR30614:SF20">
    <property type="entry name" value="GLUTAMINE TRANSPORT SYSTEM PERMEASE PROTEIN GLNP"/>
    <property type="match status" value="1"/>
</dbReference>
<dbReference type="Proteomes" id="UP000182793">
    <property type="component" value="Unassembled WGS sequence"/>
</dbReference>
<gene>
    <name evidence="11" type="ORF">H702_04045</name>
    <name evidence="12" type="ORF">SAMN02910290_00135</name>
</gene>
<dbReference type="Gene3D" id="1.10.3720.10">
    <property type="entry name" value="MetI-like"/>
    <property type="match status" value="1"/>
</dbReference>
<dbReference type="CDD" id="cd06261">
    <property type="entry name" value="TM_PBP2"/>
    <property type="match status" value="1"/>
</dbReference>
<protein>
    <submittedName>
        <fullName evidence="12">Amino acid ABC transporter membrane protein 1, PAAT family</fullName>
    </submittedName>
    <submittedName>
        <fullName evidence="11">Glutamine ABC transporter permease</fullName>
    </submittedName>
</protein>
<dbReference type="AlphaFoldDB" id="A0A091BTR6"/>
<comment type="caution">
    <text evidence="11">The sequence shown here is derived from an EMBL/GenBank/DDBJ whole genome shotgun (WGS) entry which is preliminary data.</text>
</comment>
<evidence type="ECO:0000256" key="6">
    <source>
        <dbReference type="ARBA" id="ARBA00022970"/>
    </source>
</evidence>
<keyword evidence="6" id="KW-0029">Amino-acid transport</keyword>
<evidence type="ECO:0000259" key="10">
    <source>
        <dbReference type="PROSITE" id="PS50928"/>
    </source>
</evidence>
<reference evidence="11 13" key="1">
    <citation type="journal article" date="2014" name="Genome Announc.">
        <title>Draft Genome Sequences of Streptococcus bovis Strains ATCC 33317 and JB1.</title>
        <authorList>
            <person name="Benahmed F.H."/>
            <person name="Gopinath G.R."/>
            <person name="Harbottle H."/>
            <person name="Cotta M.A."/>
            <person name="Luo Y."/>
            <person name="Henderson C."/>
            <person name="Teri P."/>
            <person name="Soppet D."/>
            <person name="Rasmussen M."/>
            <person name="Whitehead T.R."/>
            <person name="Davidson M."/>
        </authorList>
    </citation>
    <scope>NUCLEOTIDE SEQUENCE [LARGE SCALE GENOMIC DNA]</scope>
    <source>
        <strain evidence="11 13">JB1</strain>
    </source>
</reference>
<comment type="similarity">
    <text evidence="2">Belongs to the binding-protein-dependent transport system permease family. HisMQ subfamily.</text>
</comment>
<reference evidence="12 14" key="2">
    <citation type="submission" date="2016-10" db="EMBL/GenBank/DDBJ databases">
        <authorList>
            <person name="Varghese N."/>
            <person name="Submissions S."/>
        </authorList>
    </citation>
    <scope>NUCLEOTIDE SEQUENCE [LARGE SCALE GENOMIC DNA]</scope>
    <source>
        <strain evidence="12 14">JB1</strain>
    </source>
</reference>
<dbReference type="Proteomes" id="UP000029382">
    <property type="component" value="Unassembled WGS sequence"/>
</dbReference>
<dbReference type="GO" id="GO:0006865">
    <property type="term" value="P:amino acid transport"/>
    <property type="evidence" value="ECO:0007669"/>
    <property type="project" value="UniProtKB-KW"/>
</dbReference>
<feature type="transmembrane region" description="Helical" evidence="9">
    <location>
        <begin position="31"/>
        <end position="55"/>
    </location>
</feature>
<dbReference type="InterPro" id="IPR010065">
    <property type="entry name" value="AA_ABC_transptr_permease_3TM"/>
</dbReference>
<organism evidence="11 13">
    <name type="scientific">Streptococcus equinus JB1</name>
    <dbReference type="NCBI Taxonomy" id="1294274"/>
    <lineage>
        <taxon>Bacteria</taxon>
        <taxon>Bacillati</taxon>
        <taxon>Bacillota</taxon>
        <taxon>Bacilli</taxon>
        <taxon>Lactobacillales</taxon>
        <taxon>Streptococcaceae</taxon>
        <taxon>Streptococcus</taxon>
    </lineage>
</organism>
<dbReference type="RefSeq" id="WP_039696506.1">
    <property type="nucleotide sequence ID" value="NZ_AUZH01000013.1"/>
</dbReference>
<evidence type="ECO:0000313" key="11">
    <source>
        <dbReference type="EMBL" id="KFN88129.1"/>
    </source>
</evidence>
<dbReference type="PROSITE" id="PS50928">
    <property type="entry name" value="ABC_TM1"/>
    <property type="match status" value="1"/>
</dbReference>
<evidence type="ECO:0000313" key="13">
    <source>
        <dbReference type="Proteomes" id="UP000029382"/>
    </source>
</evidence>
<feature type="transmembrane region" description="Helical" evidence="9">
    <location>
        <begin position="96"/>
        <end position="116"/>
    </location>
</feature>
<sequence>MFLLTTAAASPFALSRWADFFANFGEFAKGFLYTLGMSFCALLLAFVLGVIFGAMSSSKSKVLKAIARVYVEVFQNTPLLVQFVFVYYGLAIMTNGLIMISTFFTAVLCVGLYHGAYIAEVIRSGIEAVPKGQTEAALSQGFTYSQTMSLIILPQAVRTILPPLTNQVVNLIKNTSTVAIISGADIMFTAKAWAYETTNYVPAFAGAALLYFIMCFPLATWARHKEEENKKSYSL</sequence>
<keyword evidence="4" id="KW-1003">Cell membrane</keyword>
<name>A0A091BTR6_STREI</name>
<dbReference type="EMBL" id="AUZH01000013">
    <property type="protein sequence ID" value="KFN88129.1"/>
    <property type="molecule type" value="Genomic_DNA"/>
</dbReference>
<dbReference type="Pfam" id="PF00528">
    <property type="entry name" value="BPD_transp_1"/>
    <property type="match status" value="1"/>
</dbReference>
<dbReference type="EMBL" id="FOTG01000002">
    <property type="protein sequence ID" value="SFL03493.1"/>
    <property type="molecule type" value="Genomic_DNA"/>
</dbReference>
<comment type="subcellular location">
    <subcellularLocation>
        <location evidence="1 9">Cell membrane</location>
        <topology evidence="1 9">Multi-pass membrane protein</topology>
    </subcellularLocation>
</comment>
<keyword evidence="5 9" id="KW-0812">Transmembrane</keyword>
<dbReference type="NCBIfam" id="TIGR01726">
    <property type="entry name" value="HEQRo_perm_3TM"/>
    <property type="match status" value="1"/>
</dbReference>
<keyword evidence="8 9" id="KW-0472">Membrane</keyword>
<evidence type="ECO:0000256" key="2">
    <source>
        <dbReference type="ARBA" id="ARBA00010072"/>
    </source>
</evidence>
<dbReference type="InterPro" id="IPR043429">
    <property type="entry name" value="ArtM/GltK/GlnP/TcyL/YhdX-like"/>
</dbReference>
<evidence type="ECO:0000256" key="5">
    <source>
        <dbReference type="ARBA" id="ARBA00022692"/>
    </source>
</evidence>
<evidence type="ECO:0000256" key="9">
    <source>
        <dbReference type="RuleBase" id="RU363032"/>
    </source>
</evidence>